<dbReference type="EMBL" id="JAGTJJ010000067">
    <property type="protein sequence ID" value="MDC3988208.1"/>
    <property type="molecule type" value="Genomic_DNA"/>
</dbReference>
<proteinExistence type="predicted"/>
<accession>A0A9X4AX90</accession>
<keyword evidence="1" id="KW-0472">Membrane</keyword>
<feature type="transmembrane region" description="Helical" evidence="1">
    <location>
        <begin position="65"/>
        <end position="82"/>
    </location>
</feature>
<sequence>MRGVGLAVGLLALVNLAGEVVRPPFDSTHTWLGDADLPRPIFRALELASAVVLLWHAVRPLRPAWARLGGAIVVGIGAALAVRDVATFYGVLASGAIHGPAFVPASLVVLVCLSALAASIATDRADRPRWTLARAAACGAVTAASFVAMPLLLMVTLGPTRYERRADCAIVFGARVWDDGTPSLALSDRVDEAIRLYQQGLVGALVMSGAVDDHNGFSEPEVMRARAVAAGVPKDAVILDEAGITSSWTARNGALLMRRHGFSRAIAVTHYYHEPRVKMLFERAGVAVYTVPARMSRRLLKEPWFIVREVLAYWHSFLFQ</sequence>
<dbReference type="PANTHER" id="PTHR30336">
    <property type="entry name" value="INNER MEMBRANE PROTEIN, PROBABLE PERMEASE"/>
    <property type="match status" value="1"/>
</dbReference>
<evidence type="ECO:0000259" key="2">
    <source>
        <dbReference type="Pfam" id="PF02698"/>
    </source>
</evidence>
<keyword evidence="1" id="KW-0812">Transmembrane</keyword>
<dbReference type="Pfam" id="PF02698">
    <property type="entry name" value="DUF218"/>
    <property type="match status" value="1"/>
</dbReference>
<organism evidence="3 4">
    <name type="scientific">Polyangium jinanense</name>
    <dbReference type="NCBI Taxonomy" id="2829994"/>
    <lineage>
        <taxon>Bacteria</taxon>
        <taxon>Pseudomonadati</taxon>
        <taxon>Myxococcota</taxon>
        <taxon>Polyangia</taxon>
        <taxon>Polyangiales</taxon>
        <taxon>Polyangiaceae</taxon>
        <taxon>Polyangium</taxon>
    </lineage>
</organism>
<dbReference type="InterPro" id="IPR003848">
    <property type="entry name" value="DUF218"/>
</dbReference>
<dbReference type="PANTHER" id="PTHR30336:SF20">
    <property type="entry name" value="DUF218 DOMAIN-CONTAINING PROTEIN"/>
    <property type="match status" value="1"/>
</dbReference>
<dbReference type="AlphaFoldDB" id="A0A9X4AX90"/>
<feature type="transmembrane region" description="Helical" evidence="1">
    <location>
        <begin position="132"/>
        <end position="155"/>
    </location>
</feature>
<feature type="transmembrane region" description="Helical" evidence="1">
    <location>
        <begin position="102"/>
        <end position="120"/>
    </location>
</feature>
<name>A0A9X4AX90_9BACT</name>
<feature type="transmembrane region" description="Helical" evidence="1">
    <location>
        <begin position="41"/>
        <end position="58"/>
    </location>
</feature>
<keyword evidence="1" id="KW-1133">Transmembrane helix</keyword>
<reference evidence="3 4" key="1">
    <citation type="submission" date="2021-04" db="EMBL/GenBank/DDBJ databases">
        <title>Genome analysis of Polyangium sp.</title>
        <authorList>
            <person name="Li Y."/>
            <person name="Wang J."/>
        </authorList>
    </citation>
    <scope>NUCLEOTIDE SEQUENCE [LARGE SCALE GENOMIC DNA]</scope>
    <source>
        <strain evidence="3 4">SDU14</strain>
    </source>
</reference>
<gene>
    <name evidence="3" type="ORF">KEG57_47510</name>
</gene>
<evidence type="ECO:0000313" key="3">
    <source>
        <dbReference type="EMBL" id="MDC3988208.1"/>
    </source>
</evidence>
<dbReference type="CDD" id="cd06259">
    <property type="entry name" value="YdcF-like"/>
    <property type="match status" value="1"/>
</dbReference>
<dbReference type="InterPro" id="IPR051599">
    <property type="entry name" value="Cell_Envelope_Assoc"/>
</dbReference>
<comment type="caution">
    <text evidence="3">The sequence shown here is derived from an EMBL/GenBank/DDBJ whole genome shotgun (WGS) entry which is preliminary data.</text>
</comment>
<dbReference type="GO" id="GO:0005886">
    <property type="term" value="C:plasma membrane"/>
    <property type="evidence" value="ECO:0007669"/>
    <property type="project" value="TreeGrafter"/>
</dbReference>
<evidence type="ECO:0000256" key="1">
    <source>
        <dbReference type="SAM" id="Phobius"/>
    </source>
</evidence>
<protein>
    <submittedName>
        <fullName evidence="3">YdcF family protein</fullName>
    </submittedName>
</protein>
<dbReference type="InterPro" id="IPR014729">
    <property type="entry name" value="Rossmann-like_a/b/a_fold"/>
</dbReference>
<dbReference type="Gene3D" id="3.40.50.620">
    <property type="entry name" value="HUPs"/>
    <property type="match status" value="1"/>
</dbReference>
<keyword evidence="4" id="KW-1185">Reference proteome</keyword>
<evidence type="ECO:0000313" key="4">
    <source>
        <dbReference type="Proteomes" id="UP001151081"/>
    </source>
</evidence>
<feature type="domain" description="DUF218" evidence="2">
    <location>
        <begin position="167"/>
        <end position="311"/>
    </location>
</feature>
<dbReference type="Proteomes" id="UP001151081">
    <property type="component" value="Unassembled WGS sequence"/>
</dbReference>